<dbReference type="OrthoDB" id="274732at2759"/>
<sequence>MGVRATGWDHATLPYTPHTPCILFYLVPGDPVWRVVVPNSRGAYYHLVPGLPYREYTALRPSNLLEHAPPPFMRDVATEMDGEG</sequence>
<keyword evidence="2" id="KW-1185">Reference proteome</keyword>
<evidence type="ECO:0000313" key="1">
    <source>
        <dbReference type="EMBL" id="EPY35602.1"/>
    </source>
</evidence>
<dbReference type="EMBL" id="ATMH01001072">
    <property type="protein sequence ID" value="EPY35602.1"/>
    <property type="molecule type" value="Genomic_DNA"/>
</dbReference>
<name>S9UXM5_9TRYP</name>
<evidence type="ECO:0000313" key="2">
    <source>
        <dbReference type="Proteomes" id="UP000015354"/>
    </source>
</evidence>
<protein>
    <submittedName>
        <fullName evidence="1">Uncharacterized protein</fullName>
    </submittedName>
</protein>
<proteinExistence type="predicted"/>
<dbReference type="AlphaFoldDB" id="S9UXM5"/>
<dbReference type="Proteomes" id="UP000015354">
    <property type="component" value="Unassembled WGS sequence"/>
</dbReference>
<organism evidence="1 2">
    <name type="scientific">Strigomonas culicis</name>
    <dbReference type="NCBI Taxonomy" id="28005"/>
    <lineage>
        <taxon>Eukaryota</taxon>
        <taxon>Discoba</taxon>
        <taxon>Euglenozoa</taxon>
        <taxon>Kinetoplastea</taxon>
        <taxon>Metakinetoplastina</taxon>
        <taxon>Trypanosomatida</taxon>
        <taxon>Trypanosomatidae</taxon>
        <taxon>Strigomonadinae</taxon>
        <taxon>Strigomonas</taxon>
    </lineage>
</organism>
<accession>S9UXM5</accession>
<reference evidence="1 2" key="1">
    <citation type="journal article" date="2013" name="PLoS ONE">
        <title>Predicting the Proteins of Angomonas deanei, Strigomonas culicis and Their Respective Endosymbionts Reveals New Aspects of the Trypanosomatidae Family.</title>
        <authorList>
            <person name="Motta M.C."/>
            <person name="Martins A.C."/>
            <person name="de Souza S.S."/>
            <person name="Catta-Preta C.M."/>
            <person name="Silva R."/>
            <person name="Klein C.C."/>
            <person name="de Almeida L.G."/>
            <person name="de Lima Cunha O."/>
            <person name="Ciapina L.P."/>
            <person name="Brocchi M."/>
            <person name="Colabardini A.C."/>
            <person name="de Araujo Lima B."/>
            <person name="Machado C.R."/>
            <person name="de Almeida Soares C.M."/>
            <person name="Probst C.M."/>
            <person name="de Menezes C.B."/>
            <person name="Thompson C.E."/>
            <person name="Bartholomeu D.C."/>
            <person name="Gradia D.F."/>
            <person name="Pavoni D.P."/>
            <person name="Grisard E.C."/>
            <person name="Fantinatti-Garboggini F."/>
            <person name="Marchini F.K."/>
            <person name="Rodrigues-Luiz G.F."/>
            <person name="Wagner G."/>
            <person name="Goldman G.H."/>
            <person name="Fietto J.L."/>
            <person name="Elias M.C."/>
            <person name="Goldman M.H."/>
            <person name="Sagot M.F."/>
            <person name="Pereira M."/>
            <person name="Stoco P.H."/>
            <person name="de Mendonca-Neto R.P."/>
            <person name="Teixeira S.M."/>
            <person name="Maciel T.E."/>
            <person name="de Oliveira Mendes T.A."/>
            <person name="Urmenyi T.P."/>
            <person name="de Souza W."/>
            <person name="Schenkman S."/>
            <person name="de Vasconcelos A.T."/>
        </authorList>
    </citation>
    <scope>NUCLEOTIDE SEQUENCE [LARGE SCALE GENOMIC DNA]</scope>
</reference>
<gene>
    <name evidence="1" type="ORF">STCU_01072</name>
</gene>
<comment type="caution">
    <text evidence="1">The sequence shown here is derived from an EMBL/GenBank/DDBJ whole genome shotgun (WGS) entry which is preliminary data.</text>
</comment>